<dbReference type="InterPro" id="IPR000468">
    <property type="entry name" value="Barstar"/>
</dbReference>
<dbReference type="RefSeq" id="WP_090079469.1">
    <property type="nucleotide sequence ID" value="NZ_FOQT01000002.1"/>
</dbReference>
<keyword evidence="4" id="KW-1185">Reference proteome</keyword>
<sequence>MKELQIEGSKISSIKSFYEEINKVFMQNEVWKLGESLDGFNDLLNGGFGEIKGNEKIELIWKNFEENKRALGLNPTLAFYENKLKLPEVYNIDFIQGKISDLIRGKGQTYFEIILEIIADHPNIEIIKQ</sequence>
<evidence type="ECO:0000259" key="2">
    <source>
        <dbReference type="Pfam" id="PF01337"/>
    </source>
</evidence>
<dbReference type="Proteomes" id="UP000198931">
    <property type="component" value="Unassembled WGS sequence"/>
</dbReference>
<dbReference type="SUPFAM" id="SSF52038">
    <property type="entry name" value="Barstar-related"/>
    <property type="match status" value="1"/>
</dbReference>
<feature type="domain" description="Barstar (barnase inhibitor)" evidence="2">
    <location>
        <begin position="1"/>
        <end position="71"/>
    </location>
</feature>
<accession>A0A1I3FM13</accession>
<dbReference type="EMBL" id="FOQT01000002">
    <property type="protein sequence ID" value="SFI12177.1"/>
    <property type="molecule type" value="Genomic_DNA"/>
</dbReference>
<name>A0A1I3FM13_9FLAO</name>
<gene>
    <name evidence="3" type="ORF">SAMN05443292_1467</name>
</gene>
<evidence type="ECO:0000313" key="3">
    <source>
        <dbReference type="EMBL" id="SFI12177.1"/>
    </source>
</evidence>
<dbReference type="STRING" id="1125876.SAMN05443292_1467"/>
<dbReference type="InterPro" id="IPR035905">
    <property type="entry name" value="Barstar-like_sf"/>
</dbReference>
<dbReference type="AlphaFoldDB" id="A0A1I3FM13"/>
<dbReference type="Gene3D" id="3.30.370.10">
    <property type="entry name" value="Barstar-like"/>
    <property type="match status" value="1"/>
</dbReference>
<evidence type="ECO:0000256" key="1">
    <source>
        <dbReference type="ARBA" id="ARBA00006845"/>
    </source>
</evidence>
<comment type="similarity">
    <text evidence="1">Belongs to the barstar family.</text>
</comment>
<organism evidence="3 4">
    <name type="scientific">Halpernia frigidisoli</name>
    <dbReference type="NCBI Taxonomy" id="1125876"/>
    <lineage>
        <taxon>Bacteria</taxon>
        <taxon>Pseudomonadati</taxon>
        <taxon>Bacteroidota</taxon>
        <taxon>Flavobacteriia</taxon>
        <taxon>Flavobacteriales</taxon>
        <taxon>Weeksellaceae</taxon>
        <taxon>Chryseobacterium group</taxon>
        <taxon>Halpernia</taxon>
    </lineage>
</organism>
<protein>
    <recommendedName>
        <fullName evidence="2">Barstar (barnase inhibitor) domain-containing protein</fullName>
    </recommendedName>
</protein>
<dbReference type="OrthoDB" id="4793808at2"/>
<proteinExistence type="inferred from homology"/>
<dbReference type="Pfam" id="PF01337">
    <property type="entry name" value="Barstar"/>
    <property type="match status" value="1"/>
</dbReference>
<evidence type="ECO:0000313" key="4">
    <source>
        <dbReference type="Proteomes" id="UP000198931"/>
    </source>
</evidence>
<reference evidence="3 4" key="1">
    <citation type="submission" date="2016-10" db="EMBL/GenBank/DDBJ databases">
        <authorList>
            <person name="de Groot N.N."/>
        </authorList>
    </citation>
    <scope>NUCLEOTIDE SEQUENCE [LARGE SCALE GENOMIC DNA]</scope>
    <source>
        <strain evidence="3 4">DSM 26000</strain>
    </source>
</reference>